<dbReference type="InterPro" id="IPR001104">
    <property type="entry name" value="3-oxo-5_a-steroid_4-DH_C"/>
</dbReference>
<accession>A0A6G0TMY8</accession>
<comment type="subcellular location">
    <subcellularLocation>
        <location evidence="1">Endomembrane system</location>
        <topology evidence="1">Multi-pass membrane protein</topology>
    </subcellularLocation>
</comment>
<dbReference type="Proteomes" id="UP000475862">
    <property type="component" value="Unassembled WGS sequence"/>
</dbReference>
<organism evidence="11 12">
    <name type="scientific">Aphis glycines</name>
    <name type="common">Soybean aphid</name>
    <dbReference type="NCBI Taxonomy" id="307491"/>
    <lineage>
        <taxon>Eukaryota</taxon>
        <taxon>Metazoa</taxon>
        <taxon>Ecdysozoa</taxon>
        <taxon>Arthropoda</taxon>
        <taxon>Hexapoda</taxon>
        <taxon>Insecta</taxon>
        <taxon>Pterygota</taxon>
        <taxon>Neoptera</taxon>
        <taxon>Paraneoptera</taxon>
        <taxon>Hemiptera</taxon>
        <taxon>Sternorrhyncha</taxon>
        <taxon>Aphidomorpha</taxon>
        <taxon>Aphidoidea</taxon>
        <taxon>Aphididae</taxon>
        <taxon>Aphidini</taxon>
        <taxon>Aphis</taxon>
        <taxon>Aphis</taxon>
    </lineage>
</organism>
<evidence type="ECO:0000256" key="3">
    <source>
        <dbReference type="ARBA" id="ARBA00022692"/>
    </source>
</evidence>
<feature type="transmembrane region" description="Helical" evidence="9">
    <location>
        <begin position="347"/>
        <end position="364"/>
    </location>
</feature>
<evidence type="ECO:0000313" key="11">
    <source>
        <dbReference type="EMBL" id="KAE9535711.1"/>
    </source>
</evidence>
<feature type="non-terminal residue" evidence="11">
    <location>
        <position position="1"/>
    </location>
</feature>
<dbReference type="EMBL" id="VYZN01000025">
    <property type="protein sequence ID" value="KAE9535711.1"/>
    <property type="molecule type" value="Genomic_DNA"/>
</dbReference>
<sequence>VRTVIDDDKSTIIYKEKQNHQKVDRYKWQKSLHILITHYWFKSFDKPKTMLIKKTKHQVPYQLIVCRLWSHFSCSVCTVGRAIIKISFVNRLEQSRDTCTVVFGKGTKQIIFAFMAFSIVILSVLINLIESKLPVSIVQTFRYGKFSSEKKHFLVNYLEVPKNWFKHFYVFAAVWSTLGFVLVILAFVFKMPVPEFITYFLDMVALKNRRTSYNATAATVAMFCMLLQCWKRFYETHYLSIFSNSKINISHYAIGYIHYFGCIAAILAEAPSPFTSLSVDHLSYFLINDINIRLIIGIIIFLWAFQQQYLANVNLVNLRTNKEGKIITYEHKIPTGGLFDKISCPHLFCEMLIYMAIYIMLWGSQIWPYIFFWVLSNQCESAMLNHWWYQSKFKMYPKERYAFIPYIFLSFLQLTIYFNYIPSIIYLLHFHKSQVVFHSWNQNLHLTYNSLMPITIVISTCIYTTALSTALPTSKQICSFSFTVSQSGMKSSPTAINYQVLPTLLIKNYKIVTDEFDFYVHCVPAIWKTPERILSMSTVFLCILNNCMTSLNDLVPKHRTIESFRVFFHHFLITTTCPKLYEFDYYFILRFYVFPTYKWHDSIEMEQNPIEVFRNFPL</sequence>
<gene>
    <name evidence="11" type="ORF">AGLY_007612</name>
</gene>
<protein>
    <recommendedName>
        <fullName evidence="7">Polyprenal reductase</fullName>
        <ecNumber evidence="2">1.3.1.94</ecNumber>
    </recommendedName>
</protein>
<dbReference type="PROSITE" id="PS50244">
    <property type="entry name" value="S5A_REDUCTASE"/>
    <property type="match status" value="1"/>
</dbReference>
<feature type="domain" description="3-oxo-5-alpha-steroid 4-dehydrogenase C-terminal" evidence="10">
    <location>
        <begin position="292"/>
        <end position="408"/>
    </location>
</feature>
<feature type="transmembrane region" description="Helical" evidence="9">
    <location>
        <begin position="251"/>
        <end position="270"/>
    </location>
</feature>
<evidence type="ECO:0000256" key="1">
    <source>
        <dbReference type="ARBA" id="ARBA00004127"/>
    </source>
</evidence>
<keyword evidence="12" id="KW-1185">Reference proteome</keyword>
<feature type="transmembrane region" description="Helical" evidence="9">
    <location>
        <begin position="282"/>
        <end position="305"/>
    </location>
</feature>
<reference evidence="11 12" key="1">
    <citation type="submission" date="2019-08" db="EMBL/GenBank/DDBJ databases">
        <title>The genome of the soybean aphid Biotype 1, its phylome, world population structure and adaptation to the North American continent.</title>
        <authorList>
            <person name="Giordano R."/>
            <person name="Donthu R.K."/>
            <person name="Hernandez A.G."/>
            <person name="Wright C.L."/>
            <person name="Zimin A.V."/>
        </authorList>
    </citation>
    <scope>NUCLEOTIDE SEQUENCE [LARGE SCALE GENOMIC DNA]</scope>
    <source>
        <tissue evidence="11">Whole aphids</tissue>
    </source>
</reference>
<dbReference type="Pfam" id="PF02544">
    <property type="entry name" value="Steroid_dh"/>
    <property type="match status" value="1"/>
</dbReference>
<evidence type="ECO:0000256" key="6">
    <source>
        <dbReference type="ARBA" id="ARBA00046320"/>
    </source>
</evidence>
<evidence type="ECO:0000256" key="7">
    <source>
        <dbReference type="ARBA" id="ARBA00047186"/>
    </source>
</evidence>
<keyword evidence="4 9" id="KW-1133">Transmembrane helix</keyword>
<evidence type="ECO:0000313" key="12">
    <source>
        <dbReference type="Proteomes" id="UP000475862"/>
    </source>
</evidence>
<feature type="transmembrane region" description="Helical" evidence="9">
    <location>
        <begin position="168"/>
        <end position="191"/>
    </location>
</feature>
<keyword evidence="5 9" id="KW-0472">Membrane</keyword>
<dbReference type="GO" id="GO:0006488">
    <property type="term" value="P:dolichol-linked oligosaccharide biosynthetic process"/>
    <property type="evidence" value="ECO:0007669"/>
    <property type="project" value="InterPro"/>
</dbReference>
<comment type="similarity">
    <text evidence="6">Belongs to the steroid 5-alpha reductase family. Polyprenal reductase subfamily.</text>
</comment>
<dbReference type="GO" id="GO:0003865">
    <property type="term" value="F:3-oxo-5-alpha-steroid 4-dehydrogenase activity"/>
    <property type="evidence" value="ECO:0007669"/>
    <property type="project" value="TreeGrafter"/>
</dbReference>
<dbReference type="GO" id="GO:0005783">
    <property type="term" value="C:endoplasmic reticulum"/>
    <property type="evidence" value="ECO:0007669"/>
    <property type="project" value="TreeGrafter"/>
</dbReference>
<keyword evidence="3 9" id="KW-0812">Transmembrane</keyword>
<feature type="transmembrane region" description="Helical" evidence="9">
    <location>
        <begin position="110"/>
        <end position="129"/>
    </location>
</feature>
<evidence type="ECO:0000256" key="5">
    <source>
        <dbReference type="ARBA" id="ARBA00023136"/>
    </source>
</evidence>
<name>A0A6G0TMY8_APHGL</name>
<evidence type="ECO:0000259" key="10">
    <source>
        <dbReference type="Pfam" id="PF02544"/>
    </source>
</evidence>
<proteinExistence type="inferred from homology"/>
<dbReference type="GO" id="GO:0016095">
    <property type="term" value="P:polyprenol catabolic process"/>
    <property type="evidence" value="ECO:0007669"/>
    <property type="project" value="TreeGrafter"/>
</dbReference>
<feature type="transmembrane region" description="Helical" evidence="9">
    <location>
        <begin position="401"/>
        <end position="428"/>
    </location>
</feature>
<evidence type="ECO:0000256" key="9">
    <source>
        <dbReference type="SAM" id="Phobius"/>
    </source>
</evidence>
<feature type="transmembrane region" description="Helical" evidence="9">
    <location>
        <begin position="448"/>
        <end position="471"/>
    </location>
</feature>
<dbReference type="OrthoDB" id="5788137at2759"/>
<comment type="catalytic activity">
    <reaction evidence="8">
        <text>a di-trans,poly-cis-dolichal + NADP(+) = a di-trans,poly-cis-polyprenal + NADPH + H(+)</text>
        <dbReference type="Rhea" id="RHEA:80727"/>
        <dbReference type="Rhea" id="RHEA-COMP:19536"/>
        <dbReference type="Rhea" id="RHEA-COMP:19537"/>
        <dbReference type="ChEBI" id="CHEBI:15378"/>
        <dbReference type="ChEBI" id="CHEBI:57783"/>
        <dbReference type="ChEBI" id="CHEBI:58349"/>
        <dbReference type="ChEBI" id="CHEBI:231623"/>
        <dbReference type="ChEBI" id="CHEBI:231637"/>
        <dbReference type="EC" id="1.3.1.94"/>
    </reaction>
    <physiologicalReaction direction="right-to-left" evidence="8">
        <dbReference type="Rhea" id="RHEA:80729"/>
    </physiologicalReaction>
</comment>
<dbReference type="PANTHER" id="PTHR14624:SF0">
    <property type="entry name" value="POLYPRENOL REDUCTASE"/>
    <property type="match status" value="1"/>
</dbReference>
<dbReference type="InterPro" id="IPR039698">
    <property type="entry name" value="Dfg10/SRD5A3"/>
</dbReference>
<evidence type="ECO:0000256" key="4">
    <source>
        <dbReference type="ARBA" id="ARBA00022989"/>
    </source>
</evidence>
<feature type="transmembrane region" description="Helical" evidence="9">
    <location>
        <begin position="211"/>
        <end position="230"/>
    </location>
</feature>
<dbReference type="GO" id="GO:0160198">
    <property type="term" value="F:polyprenal reductase activity"/>
    <property type="evidence" value="ECO:0007669"/>
    <property type="project" value="UniProtKB-EC"/>
</dbReference>
<evidence type="ECO:0000256" key="8">
    <source>
        <dbReference type="ARBA" id="ARBA00049427"/>
    </source>
</evidence>
<comment type="caution">
    <text evidence="11">The sequence shown here is derived from an EMBL/GenBank/DDBJ whole genome shotgun (WGS) entry which is preliminary data.</text>
</comment>
<evidence type="ECO:0000256" key="2">
    <source>
        <dbReference type="ARBA" id="ARBA00012522"/>
    </source>
</evidence>
<dbReference type="EC" id="1.3.1.94" evidence="2"/>
<dbReference type="AlphaFoldDB" id="A0A6G0TMY8"/>
<dbReference type="PANTHER" id="PTHR14624">
    <property type="entry name" value="DFG10 PROTEIN"/>
    <property type="match status" value="1"/>
</dbReference>